<dbReference type="InterPro" id="IPR011335">
    <property type="entry name" value="Restrct_endonuc-II-like"/>
</dbReference>
<dbReference type="GO" id="GO:0004519">
    <property type="term" value="F:endonuclease activity"/>
    <property type="evidence" value="ECO:0007669"/>
    <property type="project" value="UniProtKB-KW"/>
</dbReference>
<name>A0ABT5EJD0_9BACT</name>
<proteinExistence type="predicted"/>
<keyword evidence="1" id="KW-0255">Endonuclease</keyword>
<organism evidence="1 2">
    <name type="scientific">Polyangium mundeleinium</name>
    <dbReference type="NCBI Taxonomy" id="2995306"/>
    <lineage>
        <taxon>Bacteria</taxon>
        <taxon>Pseudomonadati</taxon>
        <taxon>Myxococcota</taxon>
        <taxon>Polyangia</taxon>
        <taxon>Polyangiales</taxon>
        <taxon>Polyangiaceae</taxon>
        <taxon>Polyangium</taxon>
    </lineage>
</organism>
<keyword evidence="1" id="KW-0378">Hydrolase</keyword>
<comment type="caution">
    <text evidence="1">The sequence shown here is derived from an EMBL/GenBank/DDBJ whole genome shotgun (WGS) entry which is preliminary data.</text>
</comment>
<accession>A0ABT5EJD0</accession>
<keyword evidence="1" id="KW-0540">Nuclease</keyword>
<evidence type="ECO:0000313" key="2">
    <source>
        <dbReference type="Proteomes" id="UP001221411"/>
    </source>
</evidence>
<sequence length="186" mass="20095">MRAPDIAVGDIPGAPGWVKGAPPLAVEYADTGQDEDELQAKVAELLEAGTKLIWVVRLFGPRRVKVYEPGARVRTLLPGELLTAPNILKNPVPVEALYDRDAAHHATLQNLLQREGFESLDAVKEEGRDEGELRALRASVRDVFSARGLPLGPDHETRIDPCSDPAVLRTWLRAAVTAPDAAAALS</sequence>
<dbReference type="Proteomes" id="UP001221411">
    <property type="component" value="Unassembled WGS sequence"/>
</dbReference>
<dbReference type="SUPFAM" id="SSF52980">
    <property type="entry name" value="Restriction endonuclease-like"/>
    <property type="match status" value="1"/>
</dbReference>
<dbReference type="Gene3D" id="3.90.1570.10">
    <property type="entry name" value="tt1808, chain A"/>
    <property type="match status" value="1"/>
</dbReference>
<protein>
    <submittedName>
        <fullName evidence="1">Uma2 family endonuclease</fullName>
    </submittedName>
</protein>
<evidence type="ECO:0000313" key="1">
    <source>
        <dbReference type="EMBL" id="MDC0741057.1"/>
    </source>
</evidence>
<gene>
    <name evidence="1" type="ORF">POL67_06845</name>
</gene>
<keyword evidence="2" id="KW-1185">Reference proteome</keyword>
<dbReference type="InterPro" id="IPR012296">
    <property type="entry name" value="Nuclease_put_TT1808"/>
</dbReference>
<reference evidence="1 2" key="1">
    <citation type="submission" date="2022-11" db="EMBL/GenBank/DDBJ databases">
        <title>Minimal conservation of predation-associated metabolite biosynthetic gene clusters underscores biosynthetic potential of Myxococcota including descriptions for ten novel species: Archangium lansinium sp. nov., Myxococcus landrumus sp. nov., Nannocystis bai.</title>
        <authorList>
            <person name="Ahearne A."/>
            <person name="Stevens C."/>
            <person name="Dowd S."/>
        </authorList>
    </citation>
    <scope>NUCLEOTIDE SEQUENCE [LARGE SCALE GENOMIC DNA]</scope>
    <source>
        <strain evidence="1 2">RJM3</strain>
    </source>
</reference>
<dbReference type="EMBL" id="JAQNDO010000001">
    <property type="protein sequence ID" value="MDC0741057.1"/>
    <property type="molecule type" value="Genomic_DNA"/>
</dbReference>